<proteinExistence type="predicted"/>
<dbReference type="GeneID" id="54346912"/>
<accession>A0A6A5RVU7</accession>
<dbReference type="AlphaFoldDB" id="A0A6A5RVU7"/>
<dbReference type="EMBL" id="ML978960">
    <property type="protein sequence ID" value="KAF1931663.1"/>
    <property type="molecule type" value="Genomic_DNA"/>
</dbReference>
<evidence type="ECO:0000313" key="2">
    <source>
        <dbReference type="EMBL" id="KAF1931663.1"/>
    </source>
</evidence>
<name>A0A6A5RVU7_9PLEO</name>
<gene>
    <name evidence="2" type="ORF">M421DRAFT_317547</name>
</gene>
<keyword evidence="1" id="KW-0812">Transmembrane</keyword>
<organism evidence="2 3">
    <name type="scientific">Didymella exigua CBS 183.55</name>
    <dbReference type="NCBI Taxonomy" id="1150837"/>
    <lineage>
        <taxon>Eukaryota</taxon>
        <taxon>Fungi</taxon>
        <taxon>Dikarya</taxon>
        <taxon>Ascomycota</taxon>
        <taxon>Pezizomycotina</taxon>
        <taxon>Dothideomycetes</taxon>
        <taxon>Pleosporomycetidae</taxon>
        <taxon>Pleosporales</taxon>
        <taxon>Pleosporineae</taxon>
        <taxon>Didymellaceae</taxon>
        <taxon>Didymella</taxon>
    </lineage>
</organism>
<keyword evidence="1" id="KW-0472">Membrane</keyword>
<reference evidence="2" key="1">
    <citation type="journal article" date="2020" name="Stud. Mycol.">
        <title>101 Dothideomycetes genomes: a test case for predicting lifestyles and emergence of pathogens.</title>
        <authorList>
            <person name="Haridas S."/>
            <person name="Albert R."/>
            <person name="Binder M."/>
            <person name="Bloem J."/>
            <person name="Labutti K."/>
            <person name="Salamov A."/>
            <person name="Andreopoulos B."/>
            <person name="Baker S."/>
            <person name="Barry K."/>
            <person name="Bills G."/>
            <person name="Bluhm B."/>
            <person name="Cannon C."/>
            <person name="Castanera R."/>
            <person name="Culley D."/>
            <person name="Daum C."/>
            <person name="Ezra D."/>
            <person name="Gonzalez J."/>
            <person name="Henrissat B."/>
            <person name="Kuo A."/>
            <person name="Liang C."/>
            <person name="Lipzen A."/>
            <person name="Lutzoni F."/>
            <person name="Magnuson J."/>
            <person name="Mondo S."/>
            <person name="Nolan M."/>
            <person name="Ohm R."/>
            <person name="Pangilinan J."/>
            <person name="Park H.-J."/>
            <person name="Ramirez L."/>
            <person name="Alfaro M."/>
            <person name="Sun H."/>
            <person name="Tritt A."/>
            <person name="Yoshinaga Y."/>
            <person name="Zwiers L.-H."/>
            <person name="Turgeon B."/>
            <person name="Goodwin S."/>
            <person name="Spatafora J."/>
            <person name="Crous P."/>
            <person name="Grigoriev I."/>
        </authorList>
    </citation>
    <scope>NUCLEOTIDE SEQUENCE</scope>
    <source>
        <strain evidence="2">CBS 183.55</strain>
    </source>
</reference>
<evidence type="ECO:0000256" key="1">
    <source>
        <dbReference type="SAM" id="Phobius"/>
    </source>
</evidence>
<protein>
    <submittedName>
        <fullName evidence="2">Uncharacterized protein</fullName>
    </submittedName>
</protein>
<evidence type="ECO:0000313" key="3">
    <source>
        <dbReference type="Proteomes" id="UP000800082"/>
    </source>
</evidence>
<sequence length="94" mass="10531">MRLLRCACLRCLGRKQWARAACAWFRASKRGSWASVARAGGQRSRVRRRLRHRTVLVTLYGCAEGACGLCASAWVSMMSSSKTKALEIAKQRRS</sequence>
<dbReference type="Proteomes" id="UP000800082">
    <property type="component" value="Unassembled WGS sequence"/>
</dbReference>
<keyword evidence="1" id="KW-1133">Transmembrane helix</keyword>
<keyword evidence="3" id="KW-1185">Reference proteome</keyword>
<feature type="transmembrane region" description="Helical" evidence="1">
    <location>
        <begin position="55"/>
        <end position="75"/>
    </location>
</feature>
<dbReference type="RefSeq" id="XP_033451911.1">
    <property type="nucleotide sequence ID" value="XM_033589265.1"/>
</dbReference>